<keyword evidence="1" id="KW-0472">Membrane</keyword>
<sequence length="273" mass="29889">MLLIYLPAACVGQFLFSNEVSRDFLILLFLFTATYWFSFPYFSRLYLILVRQVAVLRQVPTSCWSMLAGACLLIYALVLAYVSWRAPSVPLLVALKGGSLMDIAHSRSQYLAGLKGYESVLRYAVFILGRSILPLILVAAFMARARSRHALLGFVLVLSLLSMEKAAPIFVLLPLALHFAFAKHWKTLAAVLLLLASSIMLMTFLAMGGNSTAAAPGAATQASHGEDAQMMVPPACLSIGPWRHRRAQCSSITCMCYTATVNTGSMQPRSRAN</sequence>
<evidence type="ECO:0000313" key="3">
    <source>
        <dbReference type="Proteomes" id="UP000471751"/>
    </source>
</evidence>
<keyword evidence="1" id="KW-1133">Transmembrane helix</keyword>
<keyword evidence="3" id="KW-1185">Reference proteome</keyword>
<feature type="transmembrane region" description="Helical" evidence="1">
    <location>
        <begin position="63"/>
        <end position="84"/>
    </location>
</feature>
<feature type="transmembrane region" description="Helical" evidence="1">
    <location>
        <begin position="24"/>
        <end position="42"/>
    </location>
</feature>
<keyword evidence="1" id="KW-0812">Transmembrane</keyword>
<accession>A0A6I5RN54</accession>
<feature type="transmembrane region" description="Helical" evidence="1">
    <location>
        <begin position="187"/>
        <end position="207"/>
    </location>
</feature>
<dbReference type="EMBL" id="JAAHBT010000042">
    <property type="protein sequence ID" value="NES09200.1"/>
    <property type="molecule type" value="Genomic_DNA"/>
</dbReference>
<evidence type="ECO:0000313" key="2">
    <source>
        <dbReference type="EMBL" id="NES09200.1"/>
    </source>
</evidence>
<dbReference type="AlphaFoldDB" id="A0A6I5RN54"/>
<comment type="caution">
    <text evidence="2">The sequence shown here is derived from an EMBL/GenBank/DDBJ whole genome shotgun (WGS) entry which is preliminary data.</text>
</comment>
<evidence type="ECO:0000256" key="1">
    <source>
        <dbReference type="SAM" id="Phobius"/>
    </source>
</evidence>
<gene>
    <name evidence="2" type="ORF">G3O07_04865</name>
</gene>
<name>A0A6I5RN54_9PSED</name>
<organism evidence="2 3">
    <name type="scientific">Pseudomonas laurentiana</name>
    <dbReference type="NCBI Taxonomy" id="2364649"/>
    <lineage>
        <taxon>Bacteria</taxon>
        <taxon>Pseudomonadati</taxon>
        <taxon>Pseudomonadota</taxon>
        <taxon>Gammaproteobacteria</taxon>
        <taxon>Pseudomonadales</taxon>
        <taxon>Pseudomonadaceae</taxon>
        <taxon>Pseudomonas</taxon>
    </lineage>
</organism>
<reference evidence="2 3" key="1">
    <citation type="submission" date="2020-02" db="EMBL/GenBank/DDBJ databases">
        <title>Broccoli isolated Pseudomonas sp.</title>
        <authorList>
            <person name="Fujikawa T."/>
            <person name="Sawada H."/>
        </authorList>
    </citation>
    <scope>NUCLEOTIDE SEQUENCE [LARGE SCALE GENOMIC DNA]</scope>
    <source>
        <strain evidence="2 3">JCM 32154</strain>
    </source>
</reference>
<feature type="transmembrane region" description="Helical" evidence="1">
    <location>
        <begin position="120"/>
        <end position="143"/>
    </location>
</feature>
<proteinExistence type="predicted"/>
<dbReference type="Proteomes" id="UP000471751">
    <property type="component" value="Unassembled WGS sequence"/>
</dbReference>
<protein>
    <submittedName>
        <fullName evidence="2">Uncharacterized protein</fullName>
    </submittedName>
</protein>
<feature type="transmembrane region" description="Helical" evidence="1">
    <location>
        <begin position="150"/>
        <end position="181"/>
    </location>
</feature>